<keyword evidence="1" id="KW-0812">Transmembrane</keyword>
<keyword evidence="1" id="KW-1133">Transmembrane helix</keyword>
<evidence type="ECO:0000313" key="2">
    <source>
        <dbReference type="Proteomes" id="UP000813463"/>
    </source>
</evidence>
<dbReference type="GeneID" id="110785609"/>
<accession>A0A9R0IAR3</accession>
<dbReference type="GO" id="GO:0016020">
    <property type="term" value="C:membrane"/>
    <property type="evidence" value="ECO:0000318"/>
    <property type="project" value="GO_Central"/>
</dbReference>
<keyword evidence="2" id="KW-1185">Reference proteome</keyword>
<dbReference type="AlphaFoldDB" id="A0A9R0IAR3"/>
<sequence length="320" mass="36578">MATDTTVLSYWLNWRFLLCAIYILGVMVFGCFVIWKYEGKKKLDNERRERGIIPVGVLYKDEVWKTCLKSIHPSFLLAFRILAFVLMLGIIIGNTIHDGPGIFFFYTQWTFTLTTTYFGLASALSLYGCWHAGGGVDAEQGSYVAPKLEGSANTPFLKSLNNREEVYVHNIAGRMGYLLQIMYQVTAGAVLLTDVVFWLVIYPFLTSKYYRLAFFDVSMHSVNILILGDTILNCMRFPVFRISYFILWTGVFVICQWIIHACVSLSWPYPFMDLSPPTAPLWYAAVGVMHIPCFGAFALIVKLKHLWLSRSFSESYQGLR</sequence>
<reference evidence="2" key="1">
    <citation type="journal article" date="2021" name="Nat. Commun.">
        <title>Genomic analyses provide insights into spinach domestication and the genetic basis of agronomic traits.</title>
        <authorList>
            <person name="Cai X."/>
            <person name="Sun X."/>
            <person name="Xu C."/>
            <person name="Sun H."/>
            <person name="Wang X."/>
            <person name="Ge C."/>
            <person name="Zhang Z."/>
            <person name="Wang Q."/>
            <person name="Fei Z."/>
            <person name="Jiao C."/>
            <person name="Wang Q."/>
        </authorList>
    </citation>
    <scope>NUCLEOTIDE SEQUENCE [LARGE SCALE GENOMIC DNA]</scope>
    <source>
        <strain evidence="2">cv. Varoflay</strain>
    </source>
</reference>
<dbReference type="PANTHER" id="PTHR12242:SF10">
    <property type="entry name" value="TRANSMEMBRANE PROTEIN"/>
    <property type="match status" value="1"/>
</dbReference>
<dbReference type="RefSeq" id="XP_021845780.1">
    <property type="nucleotide sequence ID" value="XM_021990088.1"/>
</dbReference>
<dbReference type="RefSeq" id="XP_021845779.1">
    <property type="nucleotide sequence ID" value="XM_021990087.1"/>
</dbReference>
<feature type="transmembrane region" description="Helical" evidence="1">
    <location>
        <begin position="281"/>
        <end position="301"/>
    </location>
</feature>
<feature type="transmembrane region" description="Helical" evidence="1">
    <location>
        <begin position="102"/>
        <end position="120"/>
    </location>
</feature>
<dbReference type="OrthoDB" id="419711at2759"/>
<protein>
    <submittedName>
        <fullName evidence="3 4">Uncharacterized protein LOC110785609 isoform X1</fullName>
    </submittedName>
</protein>
<dbReference type="KEGG" id="soe:110785609"/>
<feature type="transmembrane region" description="Helical" evidence="1">
    <location>
        <begin position="12"/>
        <end position="35"/>
    </location>
</feature>
<organism evidence="2 5">
    <name type="scientific">Spinacia oleracea</name>
    <name type="common">Spinach</name>
    <dbReference type="NCBI Taxonomy" id="3562"/>
    <lineage>
        <taxon>Eukaryota</taxon>
        <taxon>Viridiplantae</taxon>
        <taxon>Streptophyta</taxon>
        <taxon>Embryophyta</taxon>
        <taxon>Tracheophyta</taxon>
        <taxon>Spermatophyta</taxon>
        <taxon>Magnoliopsida</taxon>
        <taxon>eudicotyledons</taxon>
        <taxon>Gunneridae</taxon>
        <taxon>Pentapetalae</taxon>
        <taxon>Caryophyllales</taxon>
        <taxon>Chenopodiaceae</taxon>
        <taxon>Chenopodioideae</taxon>
        <taxon>Anserineae</taxon>
        <taxon>Spinacia</taxon>
    </lineage>
</organism>
<keyword evidence="1" id="KW-0472">Membrane</keyword>
<reference evidence="3 4" key="2">
    <citation type="submission" date="2025-04" db="UniProtKB">
        <authorList>
            <consortium name="RefSeq"/>
        </authorList>
    </citation>
    <scope>IDENTIFICATION</scope>
</reference>
<feature type="transmembrane region" description="Helical" evidence="1">
    <location>
        <begin position="75"/>
        <end position="96"/>
    </location>
</feature>
<evidence type="ECO:0000313" key="5">
    <source>
        <dbReference type="RefSeq" id="XP_021845781.1"/>
    </source>
</evidence>
<name>A0A9R0IAR3_SPIOL</name>
<proteinExistence type="predicted"/>
<gene>
    <name evidence="3 4 5" type="primary">LOC110785609</name>
</gene>
<evidence type="ECO:0000313" key="3">
    <source>
        <dbReference type="RefSeq" id="XP_021845779.1"/>
    </source>
</evidence>
<dbReference type="PANTHER" id="PTHR12242">
    <property type="entry name" value="OS02G0130600 PROTEIN-RELATED"/>
    <property type="match status" value="1"/>
</dbReference>
<feature type="transmembrane region" description="Helical" evidence="1">
    <location>
        <begin position="244"/>
        <end position="269"/>
    </location>
</feature>
<dbReference type="RefSeq" id="XP_021845781.1">
    <property type="nucleotide sequence ID" value="XM_021990089.1"/>
</dbReference>
<feature type="transmembrane region" description="Helical" evidence="1">
    <location>
        <begin position="181"/>
        <end position="201"/>
    </location>
</feature>
<dbReference type="Proteomes" id="UP000813463">
    <property type="component" value="Chromosome 1"/>
</dbReference>
<evidence type="ECO:0000313" key="4">
    <source>
        <dbReference type="RefSeq" id="XP_021845780.1"/>
    </source>
</evidence>
<evidence type="ECO:0000256" key="1">
    <source>
        <dbReference type="SAM" id="Phobius"/>
    </source>
</evidence>